<gene>
    <name evidence="3" type="ORF">MP11Mi_31300</name>
</gene>
<name>A0AA97GVG2_9ACTN</name>
<proteinExistence type="predicted"/>
<feature type="domain" description="BD-FAE-like" evidence="2">
    <location>
        <begin position="11"/>
        <end position="186"/>
    </location>
</feature>
<dbReference type="GO" id="GO:0016787">
    <property type="term" value="F:hydrolase activity"/>
    <property type="evidence" value="ECO:0007669"/>
    <property type="project" value="UniProtKB-KW"/>
</dbReference>
<evidence type="ECO:0000256" key="1">
    <source>
        <dbReference type="ARBA" id="ARBA00022801"/>
    </source>
</evidence>
<evidence type="ECO:0000313" key="3">
    <source>
        <dbReference type="EMBL" id="WOC14018.1"/>
    </source>
</evidence>
<dbReference type="Gene3D" id="3.40.50.1820">
    <property type="entry name" value="alpha/beta hydrolase"/>
    <property type="match status" value="1"/>
</dbReference>
<organism evidence="3">
    <name type="scientific">Gordonia sp. MP11Mi</name>
    <dbReference type="NCBI Taxonomy" id="3022769"/>
    <lineage>
        <taxon>Bacteria</taxon>
        <taxon>Bacillati</taxon>
        <taxon>Actinomycetota</taxon>
        <taxon>Actinomycetes</taxon>
        <taxon>Mycobacteriales</taxon>
        <taxon>Gordoniaceae</taxon>
        <taxon>Gordonia</taxon>
    </lineage>
</organism>
<keyword evidence="1" id="KW-0378">Hydrolase</keyword>
<protein>
    <recommendedName>
        <fullName evidence="2">BD-FAE-like domain-containing protein</fullName>
    </recommendedName>
</protein>
<sequence>MDQPRRHCECGGGWAAKIGNGVLSHLAQDLSRRGVAVYNVEYRRVGTGGGWPTTFTDALYAYRTASTLHRRWPQLSATRMVVAGHSAGAQLAALPAMPSARHLLRLGDAADPYPRAFVSLAGAVNLRREAFAGRSTVIAALGGVPAAVPDRYDTVDPIGRISPFVRTILVHGTADRVVPYALADEFYPDANDRHTRPELIPVVGGSHTSLVNHRSRRAYLDSLTAILSATKSGSMGKTVR</sequence>
<reference evidence="3" key="1">
    <citation type="submission" date="2023-06" db="EMBL/GenBank/DDBJ databases">
        <title>Gordonia sp. nov. and Pseudochrobactrum sp. nov., two species isolated from the burying beetle Nicrophorus vespilloides.</title>
        <authorList>
            <person name="Poehlein A."/>
            <person name="Guzman J."/>
            <person name="Daniel R."/>
            <person name="Vilcinskas A."/>
        </authorList>
    </citation>
    <scope>NUCLEOTIDE SEQUENCE</scope>
    <source>
        <strain evidence="3">MP11Mi</strain>
    </source>
</reference>
<dbReference type="InterPro" id="IPR029058">
    <property type="entry name" value="AB_hydrolase_fold"/>
</dbReference>
<dbReference type="RefSeq" id="WP_420039790.1">
    <property type="nucleotide sequence ID" value="NZ_CP128986.1"/>
</dbReference>
<dbReference type="Pfam" id="PF20434">
    <property type="entry name" value="BD-FAE"/>
    <property type="match status" value="1"/>
</dbReference>
<dbReference type="InterPro" id="IPR050300">
    <property type="entry name" value="GDXG_lipolytic_enzyme"/>
</dbReference>
<accession>A0AA97GVG2</accession>
<dbReference type="InterPro" id="IPR049492">
    <property type="entry name" value="BD-FAE-like_dom"/>
</dbReference>
<dbReference type="AlphaFoldDB" id="A0AA97GVG2"/>
<dbReference type="PANTHER" id="PTHR48081">
    <property type="entry name" value="AB HYDROLASE SUPERFAMILY PROTEIN C4A8.06C"/>
    <property type="match status" value="1"/>
</dbReference>
<dbReference type="SUPFAM" id="SSF53474">
    <property type="entry name" value="alpha/beta-Hydrolases"/>
    <property type="match status" value="1"/>
</dbReference>
<dbReference type="EMBL" id="CP128986">
    <property type="protein sequence ID" value="WOC14018.1"/>
    <property type="molecule type" value="Genomic_DNA"/>
</dbReference>
<evidence type="ECO:0000259" key="2">
    <source>
        <dbReference type="Pfam" id="PF20434"/>
    </source>
</evidence>